<keyword evidence="3 6" id="KW-0812">Transmembrane</keyword>
<dbReference type="Proteomes" id="UP000176628">
    <property type="component" value="Unassembled WGS sequence"/>
</dbReference>
<dbReference type="GO" id="GO:0016020">
    <property type="term" value="C:membrane"/>
    <property type="evidence" value="ECO:0007669"/>
    <property type="project" value="UniProtKB-SubCell"/>
</dbReference>
<gene>
    <name evidence="7" type="ORF">A2Z23_02995</name>
</gene>
<dbReference type="CDD" id="cd15904">
    <property type="entry name" value="TSPO_MBR"/>
    <property type="match status" value="1"/>
</dbReference>
<evidence type="ECO:0000256" key="2">
    <source>
        <dbReference type="ARBA" id="ARBA00007524"/>
    </source>
</evidence>
<feature type="transmembrane region" description="Helical" evidence="6">
    <location>
        <begin position="48"/>
        <end position="69"/>
    </location>
</feature>
<evidence type="ECO:0000256" key="5">
    <source>
        <dbReference type="ARBA" id="ARBA00023136"/>
    </source>
</evidence>
<dbReference type="Gene3D" id="1.20.1260.100">
    <property type="entry name" value="TspO/MBR protein"/>
    <property type="match status" value="1"/>
</dbReference>
<dbReference type="PANTHER" id="PTHR10057:SF0">
    <property type="entry name" value="TRANSLOCATOR PROTEIN"/>
    <property type="match status" value="1"/>
</dbReference>
<organism evidence="7 8">
    <name type="scientific">Candidatus Curtissbacteria bacterium RBG_16_39_7</name>
    <dbReference type="NCBI Taxonomy" id="1797707"/>
    <lineage>
        <taxon>Bacteria</taxon>
        <taxon>Candidatus Curtissiibacteriota</taxon>
    </lineage>
</organism>
<evidence type="ECO:0000256" key="1">
    <source>
        <dbReference type="ARBA" id="ARBA00004141"/>
    </source>
</evidence>
<comment type="similarity">
    <text evidence="2">Belongs to the TspO/BZRP family.</text>
</comment>
<feature type="transmembrane region" description="Helical" evidence="6">
    <location>
        <begin position="106"/>
        <end position="124"/>
    </location>
</feature>
<dbReference type="GO" id="GO:0033013">
    <property type="term" value="P:tetrapyrrole metabolic process"/>
    <property type="evidence" value="ECO:0007669"/>
    <property type="project" value="UniProtKB-ARBA"/>
</dbReference>
<dbReference type="InterPro" id="IPR038330">
    <property type="entry name" value="TspO/MBR-related_sf"/>
</dbReference>
<feature type="transmembrane region" description="Helical" evidence="6">
    <location>
        <begin position="81"/>
        <end position="100"/>
    </location>
</feature>
<evidence type="ECO:0000313" key="8">
    <source>
        <dbReference type="Proteomes" id="UP000176628"/>
    </source>
</evidence>
<evidence type="ECO:0000256" key="6">
    <source>
        <dbReference type="SAM" id="Phobius"/>
    </source>
</evidence>
<dbReference type="Pfam" id="PF03073">
    <property type="entry name" value="TspO_MBR"/>
    <property type="match status" value="1"/>
</dbReference>
<dbReference type="PANTHER" id="PTHR10057">
    <property type="entry name" value="PERIPHERAL-TYPE BENZODIAZEPINE RECEPTOR"/>
    <property type="match status" value="1"/>
</dbReference>
<comment type="caution">
    <text evidence="7">The sequence shown here is derived from an EMBL/GenBank/DDBJ whole genome shotgun (WGS) entry which is preliminary data.</text>
</comment>
<dbReference type="PIRSF" id="PIRSF005859">
    <property type="entry name" value="PBR"/>
    <property type="match status" value="1"/>
</dbReference>
<feature type="transmembrane region" description="Helical" evidence="6">
    <location>
        <begin position="136"/>
        <end position="157"/>
    </location>
</feature>
<proteinExistence type="inferred from homology"/>
<feature type="transmembrane region" description="Helical" evidence="6">
    <location>
        <begin position="7"/>
        <end position="28"/>
    </location>
</feature>
<name>A0A1F5G204_9BACT</name>
<dbReference type="InterPro" id="IPR004307">
    <property type="entry name" value="TspO_MBR"/>
</dbReference>
<keyword evidence="4 6" id="KW-1133">Transmembrane helix</keyword>
<evidence type="ECO:0000256" key="3">
    <source>
        <dbReference type="ARBA" id="ARBA00022692"/>
    </source>
</evidence>
<reference evidence="7 8" key="1">
    <citation type="journal article" date="2016" name="Nat. Commun.">
        <title>Thousands of microbial genomes shed light on interconnected biogeochemical processes in an aquifer system.</title>
        <authorList>
            <person name="Anantharaman K."/>
            <person name="Brown C.T."/>
            <person name="Hug L.A."/>
            <person name="Sharon I."/>
            <person name="Castelle C.J."/>
            <person name="Probst A.J."/>
            <person name="Thomas B.C."/>
            <person name="Singh A."/>
            <person name="Wilkins M.J."/>
            <person name="Karaoz U."/>
            <person name="Brodie E.L."/>
            <person name="Williams K.H."/>
            <person name="Hubbard S.S."/>
            <person name="Banfield J.F."/>
        </authorList>
    </citation>
    <scope>NUCLEOTIDE SEQUENCE [LARGE SCALE GENOMIC DNA]</scope>
</reference>
<protein>
    <submittedName>
        <fullName evidence="7">TspO protein</fullName>
    </submittedName>
</protein>
<sequence length="159" mass="18232">MKLTTFFKLLGFVLVSEFLGIIGSVFTIPSIPTWYSTLNKPFFNPPNWVFGPAWTILYLLLGVAAFLVWEKGWKNKEVRGALVIFAVQFILNIAWTPLFFGLKLPGLALVEIIILWVFILWTIIKFYQISKPAGIILIPYILWVTFATILNFSVFILNQ</sequence>
<evidence type="ECO:0000313" key="7">
    <source>
        <dbReference type="EMBL" id="OGD85900.1"/>
    </source>
</evidence>
<dbReference type="FunFam" id="1.20.1260.100:FF:000001">
    <property type="entry name" value="translocator protein 2"/>
    <property type="match status" value="1"/>
</dbReference>
<accession>A0A1F5G204</accession>
<evidence type="ECO:0000256" key="4">
    <source>
        <dbReference type="ARBA" id="ARBA00022989"/>
    </source>
</evidence>
<keyword evidence="5 6" id="KW-0472">Membrane</keyword>
<dbReference type="EMBL" id="MFAV01000041">
    <property type="protein sequence ID" value="OGD85900.1"/>
    <property type="molecule type" value="Genomic_DNA"/>
</dbReference>
<comment type="subcellular location">
    <subcellularLocation>
        <location evidence="1">Membrane</location>
        <topology evidence="1">Multi-pass membrane protein</topology>
    </subcellularLocation>
</comment>
<dbReference type="AlphaFoldDB" id="A0A1F5G204"/>